<evidence type="ECO:0008006" key="2">
    <source>
        <dbReference type="Google" id="ProtNLM"/>
    </source>
</evidence>
<name>A0A1A7WG49_9TELE</name>
<reference evidence="1" key="1">
    <citation type="submission" date="2016-05" db="EMBL/GenBank/DDBJ databases">
        <authorList>
            <person name="Lavstsen T."/>
            <person name="Jespersen J.S."/>
        </authorList>
    </citation>
    <scope>NUCLEOTIDE SEQUENCE</scope>
    <source>
        <tissue evidence="1">Brain</tissue>
    </source>
</reference>
<reference evidence="1" key="2">
    <citation type="submission" date="2016-06" db="EMBL/GenBank/DDBJ databases">
        <title>The genome of a short-lived fish provides insights into sex chromosome evolution and the genetic control of aging.</title>
        <authorList>
            <person name="Reichwald K."/>
            <person name="Felder M."/>
            <person name="Petzold A."/>
            <person name="Koch P."/>
            <person name="Groth M."/>
            <person name="Platzer M."/>
        </authorList>
    </citation>
    <scope>NUCLEOTIDE SEQUENCE</scope>
    <source>
        <tissue evidence="1">Brain</tissue>
    </source>
</reference>
<accession>A0A1A7WG49</accession>
<gene>
    <name evidence="1" type="primary">Nfu_g_1_014713</name>
</gene>
<sequence>MMGHKQGVQALCVPCSSHTLNLVLADAAKSSVASISVFAVLQRLYNLFSSSVQHWAVLQQHVKQLNLYQEPDGKPGLTVTIYQTSYRHCLHSKQCQFRNTVNINKLKKRAP</sequence>
<evidence type="ECO:0000313" key="1">
    <source>
        <dbReference type="EMBL" id="SBP04773.1"/>
    </source>
</evidence>
<proteinExistence type="predicted"/>
<protein>
    <recommendedName>
        <fullName evidence="2">DUF4371 domain-containing protein</fullName>
    </recommendedName>
</protein>
<dbReference type="EMBL" id="HADW01003373">
    <property type="protein sequence ID" value="SBP04773.1"/>
    <property type="molecule type" value="Transcribed_RNA"/>
</dbReference>
<dbReference type="AlphaFoldDB" id="A0A1A7WG49"/>
<organism evidence="1">
    <name type="scientific">Iconisemion striatum</name>
    <dbReference type="NCBI Taxonomy" id="60296"/>
    <lineage>
        <taxon>Eukaryota</taxon>
        <taxon>Metazoa</taxon>
        <taxon>Chordata</taxon>
        <taxon>Craniata</taxon>
        <taxon>Vertebrata</taxon>
        <taxon>Euteleostomi</taxon>
        <taxon>Actinopterygii</taxon>
        <taxon>Neopterygii</taxon>
        <taxon>Teleostei</taxon>
        <taxon>Neoteleostei</taxon>
        <taxon>Acanthomorphata</taxon>
        <taxon>Ovalentaria</taxon>
        <taxon>Atherinomorphae</taxon>
        <taxon>Cyprinodontiformes</taxon>
        <taxon>Nothobranchiidae</taxon>
        <taxon>Iconisemion</taxon>
    </lineage>
</organism>